<dbReference type="GO" id="GO:0016787">
    <property type="term" value="F:hydrolase activity"/>
    <property type="evidence" value="ECO:0007669"/>
    <property type="project" value="UniProtKB-KW"/>
</dbReference>
<evidence type="ECO:0000256" key="1">
    <source>
        <dbReference type="ARBA" id="ARBA00001947"/>
    </source>
</evidence>
<dbReference type="STRING" id="83219.PM02_16105"/>
<dbReference type="InterPro" id="IPR001279">
    <property type="entry name" value="Metallo-B-lactamas"/>
</dbReference>
<dbReference type="InterPro" id="IPR036866">
    <property type="entry name" value="RibonucZ/Hydroxyglut_hydro"/>
</dbReference>
<evidence type="ECO:0000256" key="3">
    <source>
        <dbReference type="ARBA" id="ARBA00022723"/>
    </source>
</evidence>
<dbReference type="Gene3D" id="3.60.15.10">
    <property type="entry name" value="Ribonuclease Z/Hydroxyacylglutathione hydrolase-like"/>
    <property type="match status" value="1"/>
</dbReference>
<evidence type="ECO:0000259" key="6">
    <source>
        <dbReference type="SMART" id="SM00849"/>
    </source>
</evidence>
<comment type="similarity">
    <text evidence="2">Belongs to the metallo-beta-lactamase superfamily.</text>
</comment>
<comment type="cofactor">
    <cofactor evidence="1">
        <name>Zn(2+)</name>
        <dbReference type="ChEBI" id="CHEBI:29105"/>
    </cofactor>
</comment>
<dbReference type="Pfam" id="PF00753">
    <property type="entry name" value="Lactamase_B"/>
    <property type="match status" value="1"/>
</dbReference>
<name>A0A061SK24_9RHOB</name>
<dbReference type="RefSeq" id="WP_037910360.1">
    <property type="nucleotide sequence ID" value="NZ_JEMU01000015.1"/>
</dbReference>
<feature type="domain" description="Metallo-beta-lactamase" evidence="6">
    <location>
        <begin position="32"/>
        <end position="236"/>
    </location>
</feature>
<sequence length="252" mass="27840">MKSQVTLKGKPKRLAVLDYGLFEVHSGPRTIGICGFVVETDADEVVLIDTGFPEKYARDAEAATTEDELGSFGRVLSVTPDNMPGPQLAKLGLAKSDVTLMIQSHTHIDHVGDMAGYPHAPILISAAERALPRPLYWSGKQMMDWPDRDYHLVQDDMDLGHGFEVLLCPGHAPGQLAFMVQLPQTGWVLLTSDAISRASEIDERFAGSWDDDLAIHHGDRLMKLASERGALVIYGHSPEQWPDLKKAPEWFD</sequence>
<dbReference type="PANTHER" id="PTHR42978">
    <property type="entry name" value="QUORUM-QUENCHING LACTONASE YTNP-RELATED-RELATED"/>
    <property type="match status" value="1"/>
</dbReference>
<keyword evidence="8" id="KW-1185">Reference proteome</keyword>
<keyword evidence="4" id="KW-0378">Hydrolase</keyword>
<dbReference type="InterPro" id="IPR051013">
    <property type="entry name" value="MBL_superfamily_lactonases"/>
</dbReference>
<evidence type="ECO:0000256" key="4">
    <source>
        <dbReference type="ARBA" id="ARBA00022801"/>
    </source>
</evidence>
<reference evidence="7 8" key="1">
    <citation type="journal article" date="2014" name="Genome Announc.">
        <title>Draft Genome Sequences of Two Isolates of the Roseobacter Group, Sulfitobacter sp. Strains 3SOLIMAR09 and 1FIGIMAR09, from Harbors of Mallorca Island (Mediterranean Sea).</title>
        <authorList>
            <person name="Mas-Llado M."/>
            <person name="Pina-Villalonga J.M."/>
            <person name="Brunet-Galmes I."/>
            <person name="Nogales B."/>
            <person name="Bosch R."/>
        </authorList>
    </citation>
    <scope>NUCLEOTIDE SEQUENCE [LARGE SCALE GENOMIC DNA]</scope>
    <source>
        <strain evidence="7 8">1FIGIMAR09</strain>
    </source>
</reference>
<keyword evidence="3" id="KW-0479">Metal-binding</keyword>
<dbReference type="eggNOG" id="COG0491">
    <property type="taxonomic scope" value="Bacteria"/>
</dbReference>
<evidence type="ECO:0000313" key="7">
    <source>
        <dbReference type="EMBL" id="KAJ02071.1"/>
    </source>
</evidence>
<gene>
    <name evidence="7" type="ORF">PM02_16105</name>
</gene>
<dbReference type="AlphaFoldDB" id="A0A061SK24"/>
<accession>A0A061SK24</accession>
<dbReference type="GO" id="GO:0046872">
    <property type="term" value="F:metal ion binding"/>
    <property type="evidence" value="ECO:0007669"/>
    <property type="project" value="UniProtKB-KW"/>
</dbReference>
<dbReference type="SMART" id="SM00849">
    <property type="entry name" value="Lactamase_B"/>
    <property type="match status" value="1"/>
</dbReference>
<evidence type="ECO:0000256" key="5">
    <source>
        <dbReference type="ARBA" id="ARBA00022833"/>
    </source>
</evidence>
<dbReference type="EMBL" id="JEMU01000015">
    <property type="protein sequence ID" value="KAJ02071.1"/>
    <property type="molecule type" value="Genomic_DNA"/>
</dbReference>
<dbReference type="SUPFAM" id="SSF56281">
    <property type="entry name" value="Metallo-hydrolase/oxidoreductase"/>
    <property type="match status" value="1"/>
</dbReference>
<dbReference type="Proteomes" id="UP000027337">
    <property type="component" value="Unassembled WGS sequence"/>
</dbReference>
<organism evidence="7 8">
    <name type="scientific">Sulfitobacter mediterraneus</name>
    <dbReference type="NCBI Taxonomy" id="83219"/>
    <lineage>
        <taxon>Bacteria</taxon>
        <taxon>Pseudomonadati</taxon>
        <taxon>Pseudomonadota</taxon>
        <taxon>Alphaproteobacteria</taxon>
        <taxon>Rhodobacterales</taxon>
        <taxon>Roseobacteraceae</taxon>
        <taxon>Sulfitobacter</taxon>
    </lineage>
</organism>
<dbReference type="PANTHER" id="PTHR42978:SF2">
    <property type="entry name" value="102 KBASES UNSTABLE REGION: FROM 1 TO 119443"/>
    <property type="match status" value="1"/>
</dbReference>
<evidence type="ECO:0000256" key="2">
    <source>
        <dbReference type="ARBA" id="ARBA00007749"/>
    </source>
</evidence>
<proteinExistence type="inferred from homology"/>
<protein>
    <submittedName>
        <fullName evidence="7">Metallo-beta-lactamase</fullName>
    </submittedName>
</protein>
<evidence type="ECO:0000313" key="8">
    <source>
        <dbReference type="Proteomes" id="UP000027337"/>
    </source>
</evidence>
<keyword evidence="5" id="KW-0862">Zinc</keyword>
<comment type="caution">
    <text evidence="7">The sequence shown here is derived from an EMBL/GenBank/DDBJ whole genome shotgun (WGS) entry which is preliminary data.</text>
</comment>